<dbReference type="EMBL" id="CP019608">
    <property type="protein sequence ID" value="AQP52727.1"/>
    <property type="molecule type" value="Genomic_DNA"/>
</dbReference>
<accession>A0A1Q2D2W5</accession>
<dbReference type="SUPFAM" id="SSF116734">
    <property type="entry name" value="DNA methylase specificity domain"/>
    <property type="match status" value="2"/>
</dbReference>
<evidence type="ECO:0000313" key="4">
    <source>
        <dbReference type="EMBL" id="AQP52727.1"/>
    </source>
</evidence>
<geneLocation type="plasmid" evidence="4">
    <name>unnamed</name>
</geneLocation>
<dbReference type="GO" id="GO:0009307">
    <property type="term" value="P:DNA restriction-modification system"/>
    <property type="evidence" value="ECO:0007669"/>
    <property type="project" value="UniProtKB-KW"/>
</dbReference>
<dbReference type="OrthoDB" id="9798929at2"/>
<keyword evidence="2" id="KW-0238">DNA-binding</keyword>
<dbReference type="GO" id="GO:0003677">
    <property type="term" value="F:DNA binding"/>
    <property type="evidence" value="ECO:0007669"/>
    <property type="project" value="UniProtKB-KW"/>
</dbReference>
<dbReference type="Gene3D" id="3.90.220.20">
    <property type="entry name" value="DNA methylase specificity domains"/>
    <property type="match status" value="2"/>
</dbReference>
<dbReference type="PANTHER" id="PTHR30408">
    <property type="entry name" value="TYPE-1 RESTRICTION ENZYME ECOKI SPECIFICITY PROTEIN"/>
    <property type="match status" value="1"/>
</dbReference>
<keyword evidence="5" id="KW-1185">Reference proteome</keyword>
<organism evidence="4 5">
    <name type="scientific">Tessaracoccus flavescens</name>
    <dbReference type="NCBI Taxonomy" id="399497"/>
    <lineage>
        <taxon>Bacteria</taxon>
        <taxon>Bacillati</taxon>
        <taxon>Actinomycetota</taxon>
        <taxon>Actinomycetes</taxon>
        <taxon>Propionibacteriales</taxon>
        <taxon>Propionibacteriaceae</taxon>
        <taxon>Tessaracoccus</taxon>
    </lineage>
</organism>
<evidence type="ECO:0000256" key="2">
    <source>
        <dbReference type="ARBA" id="ARBA00023125"/>
    </source>
</evidence>
<sequence length="493" mass="54554">MAADALARQLGSEGLTEELDSGILWAPVSSKLLTRGERRLEASTFLTDGFGMRQGLEALDSTVEMAELAKVWQPSRLKGFPVDDGKGLPFLSAGQVFESQHRVRKWLAEAMIPAVDTRYLDAGSLLLSCSGEVGRVTAVYDEHLDKVITHDLLRIDAHDPADYGWLYAYMKTPTFFAIARSAQYGHMIKHLEPEHVQQIPVAMPSQDVRRDIGQDAKNALEMRQQARRLQGQADDLYAGLVNPQGLVPTASPYATVSSSELLTGRRRMEGQFHRADVRQVEEMVRTAGSSAKPLADLVESISMAPRFKRYFGWNGTPYRSASELFDVNPRVTKRIYAALLDRPELYMLRAGDMIMARSGQTYGLLGRTLVLTENHTGTFGSEDLIRIVPDQNKARTGYLQTVLNHVDYGRPRVVRYASGTSVPHLDPPDIRDVLVPRFSQAQEDEIADLSDEATALSAEADRLETAAVRAAEMAIALLTNRHGNVITMGAVDD</sequence>
<evidence type="ECO:0000256" key="3">
    <source>
        <dbReference type="SAM" id="Coils"/>
    </source>
</evidence>
<dbReference type="InterPro" id="IPR044946">
    <property type="entry name" value="Restrct_endonuc_typeI_TRD_sf"/>
</dbReference>
<reference evidence="4 5" key="1">
    <citation type="journal article" date="2008" name="Int. J. Syst. Evol. Microbiol.">
        <title>Tessaracoccus flavescens sp. nov., isolated from marine sediment.</title>
        <authorList>
            <person name="Lee D.W."/>
            <person name="Lee S.D."/>
        </authorList>
    </citation>
    <scope>NUCLEOTIDE SEQUENCE [LARGE SCALE GENOMIC DNA]</scope>
    <source>
        <strain evidence="4 5">SST-39T</strain>
        <plasmid evidence="5">Plasmid</plasmid>
    </source>
</reference>
<evidence type="ECO:0008006" key="6">
    <source>
        <dbReference type="Google" id="ProtNLM"/>
    </source>
</evidence>
<evidence type="ECO:0000313" key="5">
    <source>
        <dbReference type="Proteomes" id="UP000188235"/>
    </source>
</evidence>
<keyword evidence="1" id="KW-0680">Restriction system</keyword>
<dbReference type="AlphaFoldDB" id="A0A1Q2D2W5"/>
<dbReference type="KEGG" id="tfa:BW733_17680"/>
<dbReference type="PANTHER" id="PTHR30408:SF12">
    <property type="entry name" value="TYPE I RESTRICTION ENZYME MJAVIII SPECIFICITY SUBUNIT"/>
    <property type="match status" value="1"/>
</dbReference>
<evidence type="ECO:0000256" key="1">
    <source>
        <dbReference type="ARBA" id="ARBA00022747"/>
    </source>
</evidence>
<protein>
    <recommendedName>
        <fullName evidence="6">Type I restriction modification DNA specificity domain-containing protein</fullName>
    </recommendedName>
</protein>
<dbReference type="Proteomes" id="UP000188235">
    <property type="component" value="Plasmid unnamed"/>
</dbReference>
<proteinExistence type="predicted"/>
<gene>
    <name evidence="4" type="ORF">BW733_17680</name>
</gene>
<keyword evidence="4" id="KW-0614">Plasmid</keyword>
<dbReference type="RefSeq" id="WP_077353154.1">
    <property type="nucleotide sequence ID" value="NZ_CP019608.1"/>
</dbReference>
<dbReference type="InterPro" id="IPR052021">
    <property type="entry name" value="Type-I_RS_S_subunit"/>
</dbReference>
<name>A0A1Q2D2W5_9ACTN</name>
<feature type="coiled-coil region" evidence="3">
    <location>
        <begin position="439"/>
        <end position="466"/>
    </location>
</feature>
<keyword evidence="3" id="KW-0175">Coiled coil</keyword>